<dbReference type="InterPro" id="IPR050748">
    <property type="entry name" value="Glycosyltrans_8_dom-fam"/>
</dbReference>
<evidence type="ECO:0000256" key="2">
    <source>
        <dbReference type="ARBA" id="ARBA00022676"/>
    </source>
</evidence>
<organism evidence="6 7">
    <name type="scientific">Pelagomonas calceolata</name>
    <dbReference type="NCBI Taxonomy" id="35677"/>
    <lineage>
        <taxon>Eukaryota</taxon>
        <taxon>Sar</taxon>
        <taxon>Stramenopiles</taxon>
        <taxon>Ochrophyta</taxon>
        <taxon>Pelagophyceae</taxon>
        <taxon>Pelagomonadales</taxon>
        <taxon>Pelagomonadaceae</taxon>
        <taxon>Pelagomonas</taxon>
    </lineage>
</organism>
<keyword evidence="7" id="KW-1185">Reference proteome</keyword>
<evidence type="ECO:0000313" key="7">
    <source>
        <dbReference type="Proteomes" id="UP000789595"/>
    </source>
</evidence>
<evidence type="ECO:0000313" key="6">
    <source>
        <dbReference type="EMBL" id="CAH0378606.1"/>
    </source>
</evidence>
<comment type="similarity">
    <text evidence="1">Belongs to the glycosyltransferase 8 family.</text>
</comment>
<dbReference type="InterPro" id="IPR002495">
    <property type="entry name" value="Glyco_trans_8"/>
</dbReference>
<sequence length="521" mass="58455">MRILLALVPCALGEIALSNEWRRQHCVGDMRTRSLVVATATDSPNLLPILAVINSTLTHAVDGDVSHVVITRHVRRLHAAVAKFTPTAQVTICGGFSDLLTQRPPLDKLQRLADTQRVRRKELLSPFNFAAFYLPYVLREASRVLYLDTDAVVEADVTMLRSLDMGGAPAAAVEDCTQKVHKYVNYELLEEKDHHKLGGEKHWSRFGLSDAAYSNETCVFNRGVVLFDSARWRELRLTETIEDLVDAFVSTRAKLWRGGISQPPFLLTLAGRYLKLGVEWNVRGLGRLELGRAEWMLLAQGAQERYGTPGLDAHTAPAGPFRHTFNPYVSPFAAHAKILHFNGDVRARRPVKPWMLSKQDAENWRRLGIEVSTTEDTTRHITGVCKLAACPTAVNVTTGRRLRSKCETWTSSEDVDGRVRYDQQRRSLSGERWTAKTLKTFGAYYGHACVARAPLCTCRSDMSDDCVTSCAALWHRYVSEELSQSFAASDVAWANDSIASTPHHLRALSDSRRLTEVQWWL</sequence>
<dbReference type="EMBL" id="CAKKNE010000006">
    <property type="protein sequence ID" value="CAH0378606.1"/>
    <property type="molecule type" value="Genomic_DNA"/>
</dbReference>
<keyword evidence="4" id="KW-0479">Metal-binding</keyword>
<keyword evidence="2" id="KW-0328">Glycosyltransferase</keyword>
<dbReference type="OrthoDB" id="411524at2759"/>
<dbReference type="Gene3D" id="3.90.550.10">
    <property type="entry name" value="Spore Coat Polysaccharide Biosynthesis Protein SpsA, Chain A"/>
    <property type="match status" value="1"/>
</dbReference>
<name>A0A8J2SY71_9STRA</name>
<reference evidence="6" key="1">
    <citation type="submission" date="2021-11" db="EMBL/GenBank/DDBJ databases">
        <authorList>
            <consortium name="Genoscope - CEA"/>
            <person name="William W."/>
        </authorList>
    </citation>
    <scope>NUCLEOTIDE SEQUENCE</scope>
</reference>
<dbReference type="Pfam" id="PF01501">
    <property type="entry name" value="Glyco_transf_8"/>
    <property type="match status" value="1"/>
</dbReference>
<evidence type="ECO:0000256" key="1">
    <source>
        <dbReference type="ARBA" id="ARBA00006351"/>
    </source>
</evidence>
<proteinExistence type="inferred from homology"/>
<dbReference type="Proteomes" id="UP000789595">
    <property type="component" value="Unassembled WGS sequence"/>
</dbReference>
<evidence type="ECO:0000256" key="4">
    <source>
        <dbReference type="ARBA" id="ARBA00022723"/>
    </source>
</evidence>
<dbReference type="SUPFAM" id="SSF53448">
    <property type="entry name" value="Nucleotide-diphospho-sugar transferases"/>
    <property type="match status" value="1"/>
</dbReference>
<dbReference type="PANTHER" id="PTHR13778">
    <property type="entry name" value="GLYCOSYLTRANSFERASE 8 DOMAIN-CONTAINING PROTEIN"/>
    <property type="match status" value="1"/>
</dbReference>
<dbReference type="GO" id="GO:0046872">
    <property type="term" value="F:metal ion binding"/>
    <property type="evidence" value="ECO:0007669"/>
    <property type="project" value="UniProtKB-KW"/>
</dbReference>
<comment type="caution">
    <text evidence="6">The sequence shown here is derived from an EMBL/GenBank/DDBJ whole genome shotgun (WGS) entry which is preliminary data.</text>
</comment>
<dbReference type="InterPro" id="IPR029044">
    <property type="entry name" value="Nucleotide-diphossugar_trans"/>
</dbReference>
<dbReference type="GO" id="GO:0016757">
    <property type="term" value="F:glycosyltransferase activity"/>
    <property type="evidence" value="ECO:0007669"/>
    <property type="project" value="UniProtKB-KW"/>
</dbReference>
<gene>
    <name evidence="6" type="ORF">PECAL_6P01970</name>
</gene>
<keyword evidence="3" id="KW-0808">Transferase</keyword>
<evidence type="ECO:0000256" key="5">
    <source>
        <dbReference type="SAM" id="SignalP"/>
    </source>
</evidence>
<keyword evidence="5" id="KW-0732">Signal</keyword>
<feature type="signal peptide" evidence="5">
    <location>
        <begin position="1"/>
        <end position="18"/>
    </location>
</feature>
<dbReference type="GO" id="GO:0005794">
    <property type="term" value="C:Golgi apparatus"/>
    <property type="evidence" value="ECO:0007669"/>
    <property type="project" value="TreeGrafter"/>
</dbReference>
<feature type="chain" id="PRO_5035162059" description="Hexosyltransferase" evidence="5">
    <location>
        <begin position="19"/>
        <end position="521"/>
    </location>
</feature>
<accession>A0A8J2SY71</accession>
<evidence type="ECO:0008006" key="8">
    <source>
        <dbReference type="Google" id="ProtNLM"/>
    </source>
</evidence>
<dbReference type="PANTHER" id="PTHR13778:SF47">
    <property type="entry name" value="LIPOPOLYSACCHARIDE 1,3-GALACTOSYLTRANSFERASE"/>
    <property type="match status" value="1"/>
</dbReference>
<protein>
    <recommendedName>
        <fullName evidence="8">Hexosyltransferase</fullName>
    </recommendedName>
</protein>
<evidence type="ECO:0000256" key="3">
    <source>
        <dbReference type="ARBA" id="ARBA00022679"/>
    </source>
</evidence>
<dbReference type="AlphaFoldDB" id="A0A8J2SY71"/>